<dbReference type="GO" id="GO:0005524">
    <property type="term" value="F:ATP binding"/>
    <property type="evidence" value="ECO:0007669"/>
    <property type="project" value="InterPro"/>
</dbReference>
<dbReference type="PIRSF" id="PIRSF002849">
    <property type="entry name" value="AAA_ATPase_chaperone_MoxR_prd"/>
    <property type="match status" value="1"/>
</dbReference>
<protein>
    <submittedName>
        <fullName evidence="2">AAA family ATPase</fullName>
    </submittedName>
</protein>
<dbReference type="EMBL" id="QQXK01000007">
    <property type="protein sequence ID" value="RII42949.1"/>
    <property type="molecule type" value="Genomic_DNA"/>
</dbReference>
<dbReference type="PANTHER" id="PTHR42759:SF5">
    <property type="entry name" value="METHANOL DEHYDROGENASE REGULATOR"/>
    <property type="match status" value="1"/>
</dbReference>
<dbReference type="Gene3D" id="1.10.8.80">
    <property type="entry name" value="Magnesium chelatase subunit I, C-Terminal domain"/>
    <property type="match status" value="1"/>
</dbReference>
<dbReference type="InterPro" id="IPR027417">
    <property type="entry name" value="P-loop_NTPase"/>
</dbReference>
<dbReference type="GO" id="GO:0016887">
    <property type="term" value="F:ATP hydrolysis activity"/>
    <property type="evidence" value="ECO:0007669"/>
    <property type="project" value="InterPro"/>
</dbReference>
<evidence type="ECO:0000313" key="3">
    <source>
        <dbReference type="Proteomes" id="UP000265419"/>
    </source>
</evidence>
<dbReference type="SMART" id="SM00382">
    <property type="entry name" value="AAA"/>
    <property type="match status" value="1"/>
</dbReference>
<dbReference type="PANTHER" id="PTHR42759">
    <property type="entry name" value="MOXR FAMILY PROTEIN"/>
    <property type="match status" value="1"/>
</dbReference>
<proteinExistence type="predicted"/>
<dbReference type="Proteomes" id="UP000265419">
    <property type="component" value="Unassembled WGS sequence"/>
</dbReference>
<dbReference type="InterPro" id="IPR003593">
    <property type="entry name" value="AAA+_ATPase"/>
</dbReference>
<feature type="domain" description="AAA+ ATPase" evidence="1">
    <location>
        <begin position="17"/>
        <end position="158"/>
    </location>
</feature>
<organism evidence="2 3">
    <name type="scientific">Galactobacter valiniphilus</name>
    <dbReference type="NCBI Taxonomy" id="2676122"/>
    <lineage>
        <taxon>Bacteria</taxon>
        <taxon>Bacillati</taxon>
        <taxon>Actinomycetota</taxon>
        <taxon>Actinomycetes</taxon>
        <taxon>Micrococcales</taxon>
        <taxon>Micrococcaceae</taxon>
        <taxon>Galactobacter</taxon>
    </lineage>
</organism>
<accession>A0A399JFI2</accession>
<dbReference type="SUPFAM" id="SSF52540">
    <property type="entry name" value="P-loop containing nucleoside triphosphate hydrolases"/>
    <property type="match status" value="1"/>
</dbReference>
<dbReference type="Pfam" id="PF07726">
    <property type="entry name" value="AAA_3"/>
    <property type="match status" value="1"/>
</dbReference>
<keyword evidence="3" id="KW-1185">Reference proteome</keyword>
<name>A0A399JFI2_9MICC</name>
<evidence type="ECO:0000259" key="1">
    <source>
        <dbReference type="SMART" id="SM00382"/>
    </source>
</evidence>
<comment type="caution">
    <text evidence="2">The sequence shown here is derived from an EMBL/GenBank/DDBJ whole genome shotgun (WGS) entry which is preliminary data.</text>
</comment>
<evidence type="ECO:0000313" key="2">
    <source>
        <dbReference type="EMBL" id="RII42949.1"/>
    </source>
</evidence>
<dbReference type="InterPro" id="IPR011703">
    <property type="entry name" value="ATPase_AAA-3"/>
</dbReference>
<reference evidence="2 3" key="1">
    <citation type="submission" date="2018-07" db="EMBL/GenBank/DDBJ databases">
        <title>Arthrobacter sp. nov., isolated from raw cow's milk with high bacterial count.</title>
        <authorList>
            <person name="Hahne J."/>
            <person name="Isele D."/>
            <person name="Lipski A."/>
        </authorList>
    </citation>
    <scope>NUCLEOTIDE SEQUENCE [LARGE SCALE GENOMIC DNA]</scope>
    <source>
        <strain evidence="2 3">JZ R-35</strain>
    </source>
</reference>
<dbReference type="AlphaFoldDB" id="A0A399JFI2"/>
<sequence length="298" mass="31675">MNGQSQTCHRIVTVLLAGGHVLLEDVPGVGKTVLAKALAKVVDGKVNRIQFTPDLLPSDVTGVAIFDQATASLRFHEGPVFANVVIADEINRAPAKTQSALLESMEEHQVSSDGSTHQLPEPFMVVATQNPWDLDGTYPLPEAQRDRFMARLSLGYPAAEAEVAMLTRHRSADPLDELQSVLTTAEVSLLQDAVAQVYVAEDLTEYLVALGRATRSHPEVSLGVSPRGLLQWMRLAQAEAAAAGRGYVTPSDLQAVAVTVAAHRLVLQAPDDAKGTRARDVLEGVLASVAVPAAAARA</sequence>
<dbReference type="InterPro" id="IPR050764">
    <property type="entry name" value="CbbQ/NirQ/NorQ/GpvN"/>
</dbReference>
<dbReference type="Pfam" id="PF17863">
    <property type="entry name" value="AAA_lid_2"/>
    <property type="match status" value="1"/>
</dbReference>
<dbReference type="Gene3D" id="3.40.50.300">
    <property type="entry name" value="P-loop containing nucleotide triphosphate hydrolases"/>
    <property type="match status" value="1"/>
</dbReference>
<dbReference type="InterPro" id="IPR041628">
    <property type="entry name" value="ChlI/MoxR_AAA_lid"/>
</dbReference>
<gene>
    <name evidence="2" type="ORF">DWB68_05190</name>
</gene>
<dbReference type="CDD" id="cd00009">
    <property type="entry name" value="AAA"/>
    <property type="match status" value="1"/>
</dbReference>